<dbReference type="InterPro" id="IPR053856">
    <property type="entry name" value="TSLPR_D1"/>
</dbReference>
<name>A0ABQ9TDC4_SAGOE</name>
<evidence type="ECO:0000313" key="3">
    <source>
        <dbReference type="Proteomes" id="UP001266305"/>
    </source>
</evidence>
<evidence type="ECO:0000259" key="1">
    <source>
        <dbReference type="Pfam" id="PF22012"/>
    </source>
</evidence>
<dbReference type="InterPro" id="IPR013783">
    <property type="entry name" value="Ig-like_fold"/>
</dbReference>
<organism evidence="2 3">
    <name type="scientific">Saguinus oedipus</name>
    <name type="common">Cotton-top tamarin</name>
    <name type="synonym">Oedipomidas oedipus</name>
    <dbReference type="NCBI Taxonomy" id="9490"/>
    <lineage>
        <taxon>Eukaryota</taxon>
        <taxon>Metazoa</taxon>
        <taxon>Chordata</taxon>
        <taxon>Craniata</taxon>
        <taxon>Vertebrata</taxon>
        <taxon>Euteleostomi</taxon>
        <taxon>Mammalia</taxon>
        <taxon>Eutheria</taxon>
        <taxon>Euarchontoglires</taxon>
        <taxon>Primates</taxon>
        <taxon>Haplorrhini</taxon>
        <taxon>Platyrrhini</taxon>
        <taxon>Cebidae</taxon>
        <taxon>Callitrichinae</taxon>
        <taxon>Saguinus</taxon>
    </lineage>
</organism>
<protein>
    <submittedName>
        <fullName evidence="2">Cytokine receptor-like factor 2</fullName>
    </submittedName>
</protein>
<dbReference type="Pfam" id="PF22012">
    <property type="entry name" value="TSLPR_D1"/>
    <property type="match status" value="1"/>
</dbReference>
<comment type="caution">
    <text evidence="2">The sequence shown here is derived from an EMBL/GenBank/DDBJ whole genome shotgun (WGS) entry which is preliminary data.</text>
</comment>
<dbReference type="EMBL" id="JASSZA010000043">
    <property type="protein sequence ID" value="KAK2082207.1"/>
    <property type="molecule type" value="Genomic_DNA"/>
</dbReference>
<dbReference type="Proteomes" id="UP001266305">
    <property type="component" value="Unassembled WGS sequence"/>
</dbReference>
<feature type="domain" description="Cytokine receptor-like factor 2-like" evidence="1">
    <location>
        <begin position="8"/>
        <end position="57"/>
    </location>
</feature>
<sequence length="66" mass="7771">MLVTGVILNHRFHPDEAYHQCPKYIVHQGHTSGCLLDAEQRDDILSFSIRHGTHPFFSVSRWIYEY</sequence>
<feature type="non-terminal residue" evidence="2">
    <location>
        <position position="66"/>
    </location>
</feature>
<reference evidence="2 3" key="1">
    <citation type="submission" date="2023-05" db="EMBL/GenBank/DDBJ databases">
        <title>B98-5 Cell Line De Novo Hybrid Assembly: An Optical Mapping Approach.</title>
        <authorList>
            <person name="Kananen K."/>
            <person name="Auerbach J.A."/>
            <person name="Kautto E."/>
            <person name="Blachly J.S."/>
        </authorList>
    </citation>
    <scope>NUCLEOTIDE SEQUENCE [LARGE SCALE GENOMIC DNA]</scope>
    <source>
        <strain evidence="2">B95-8</strain>
        <tissue evidence="2">Cell line</tissue>
    </source>
</reference>
<dbReference type="InterPro" id="IPR036116">
    <property type="entry name" value="FN3_sf"/>
</dbReference>
<evidence type="ECO:0000313" key="2">
    <source>
        <dbReference type="EMBL" id="KAK2082207.1"/>
    </source>
</evidence>
<proteinExistence type="predicted"/>
<dbReference type="SUPFAM" id="SSF49265">
    <property type="entry name" value="Fibronectin type III"/>
    <property type="match status" value="1"/>
</dbReference>
<gene>
    <name evidence="2" type="primary">CRLF2_1</name>
    <name evidence="2" type="ORF">P7K49_039432</name>
</gene>
<keyword evidence="3" id="KW-1185">Reference proteome</keyword>
<dbReference type="Gene3D" id="2.60.40.10">
    <property type="entry name" value="Immunoglobulins"/>
    <property type="match status" value="1"/>
</dbReference>
<accession>A0ABQ9TDC4</accession>